<accession>A0AAE1BB27</accession>
<protein>
    <submittedName>
        <fullName evidence="1">Uncharacterized protein</fullName>
    </submittedName>
</protein>
<dbReference type="AlphaFoldDB" id="A0AAE1BB27"/>
<proteinExistence type="predicted"/>
<reference evidence="1" key="1">
    <citation type="journal article" date="2023" name="G3 (Bethesda)">
        <title>A reference genome for the long-term kleptoplast-retaining sea slug Elysia crispata morphotype clarki.</title>
        <authorList>
            <person name="Eastman K.E."/>
            <person name="Pendleton A.L."/>
            <person name="Shaikh M.A."/>
            <person name="Suttiyut T."/>
            <person name="Ogas R."/>
            <person name="Tomko P."/>
            <person name="Gavelis G."/>
            <person name="Widhalm J.R."/>
            <person name="Wisecaver J.H."/>
        </authorList>
    </citation>
    <scope>NUCLEOTIDE SEQUENCE</scope>
    <source>
        <strain evidence="1">ECLA1</strain>
    </source>
</reference>
<gene>
    <name evidence="1" type="ORF">RRG08_033184</name>
</gene>
<sequence>MTAFEYTRKVSGTRWAKTCMRVSEDYLGCFAQRVSTSLDRVQHCFEKEAVDHINTTNSVQHHIDGDKVRRTTYPSENYFQGYLKPKPSLNKSPGVLTFSRASIQ</sequence>
<evidence type="ECO:0000313" key="1">
    <source>
        <dbReference type="EMBL" id="KAK3802525.1"/>
    </source>
</evidence>
<organism evidence="1 2">
    <name type="scientific">Elysia crispata</name>
    <name type="common">lettuce slug</name>
    <dbReference type="NCBI Taxonomy" id="231223"/>
    <lineage>
        <taxon>Eukaryota</taxon>
        <taxon>Metazoa</taxon>
        <taxon>Spiralia</taxon>
        <taxon>Lophotrochozoa</taxon>
        <taxon>Mollusca</taxon>
        <taxon>Gastropoda</taxon>
        <taxon>Heterobranchia</taxon>
        <taxon>Euthyneura</taxon>
        <taxon>Panpulmonata</taxon>
        <taxon>Sacoglossa</taxon>
        <taxon>Placobranchoidea</taxon>
        <taxon>Plakobranchidae</taxon>
        <taxon>Elysia</taxon>
    </lineage>
</organism>
<dbReference type="Proteomes" id="UP001283361">
    <property type="component" value="Unassembled WGS sequence"/>
</dbReference>
<name>A0AAE1BB27_9GAST</name>
<comment type="caution">
    <text evidence="1">The sequence shown here is derived from an EMBL/GenBank/DDBJ whole genome shotgun (WGS) entry which is preliminary data.</text>
</comment>
<keyword evidence="2" id="KW-1185">Reference proteome</keyword>
<evidence type="ECO:0000313" key="2">
    <source>
        <dbReference type="Proteomes" id="UP001283361"/>
    </source>
</evidence>
<dbReference type="EMBL" id="JAWDGP010000228">
    <property type="protein sequence ID" value="KAK3802525.1"/>
    <property type="molecule type" value="Genomic_DNA"/>
</dbReference>